<feature type="region of interest" description="Disordered" evidence="2">
    <location>
        <begin position="420"/>
        <end position="468"/>
    </location>
</feature>
<dbReference type="InterPro" id="IPR001623">
    <property type="entry name" value="DnaJ_domain"/>
</dbReference>
<dbReference type="Gene3D" id="1.10.287.110">
    <property type="entry name" value="DnaJ domain"/>
    <property type="match status" value="1"/>
</dbReference>
<dbReference type="SUPFAM" id="SSF46565">
    <property type="entry name" value="Chaperone J-domain"/>
    <property type="match status" value="1"/>
</dbReference>
<feature type="region of interest" description="Disordered" evidence="2">
    <location>
        <begin position="485"/>
        <end position="505"/>
    </location>
</feature>
<reference evidence="3 4" key="1">
    <citation type="submission" date="2024-02" db="EMBL/GenBank/DDBJ databases">
        <authorList>
            <person name="Chen Y."/>
            <person name="Shah S."/>
            <person name="Dougan E. K."/>
            <person name="Thang M."/>
            <person name="Chan C."/>
        </authorList>
    </citation>
    <scope>NUCLEOTIDE SEQUENCE [LARGE SCALE GENOMIC DNA]</scope>
</reference>
<name>A0ABP0IRT7_9DINO</name>
<keyword evidence="4" id="KW-1185">Reference proteome</keyword>
<evidence type="ECO:0000313" key="4">
    <source>
        <dbReference type="Proteomes" id="UP001642484"/>
    </source>
</evidence>
<proteinExistence type="predicted"/>
<dbReference type="Proteomes" id="UP001642484">
    <property type="component" value="Unassembled WGS sequence"/>
</dbReference>
<dbReference type="InterPro" id="IPR036869">
    <property type="entry name" value="J_dom_sf"/>
</dbReference>
<protein>
    <submittedName>
        <fullName evidence="3">Uncharacterized protein</fullName>
    </submittedName>
</protein>
<feature type="coiled-coil region" evidence="1">
    <location>
        <begin position="1514"/>
        <end position="1541"/>
    </location>
</feature>
<accession>A0ABP0IRT7</accession>
<organism evidence="3 4">
    <name type="scientific">Durusdinium trenchii</name>
    <dbReference type="NCBI Taxonomy" id="1381693"/>
    <lineage>
        <taxon>Eukaryota</taxon>
        <taxon>Sar</taxon>
        <taxon>Alveolata</taxon>
        <taxon>Dinophyceae</taxon>
        <taxon>Suessiales</taxon>
        <taxon>Symbiodiniaceae</taxon>
        <taxon>Durusdinium</taxon>
    </lineage>
</organism>
<evidence type="ECO:0000256" key="1">
    <source>
        <dbReference type="SAM" id="Coils"/>
    </source>
</evidence>
<dbReference type="Gene3D" id="1.25.40.20">
    <property type="entry name" value="Ankyrin repeat-containing domain"/>
    <property type="match status" value="1"/>
</dbReference>
<evidence type="ECO:0000256" key="2">
    <source>
        <dbReference type="SAM" id="MobiDB-lite"/>
    </source>
</evidence>
<keyword evidence="1" id="KW-0175">Coiled coil</keyword>
<dbReference type="InterPro" id="IPR036770">
    <property type="entry name" value="Ankyrin_rpt-contain_sf"/>
</dbReference>
<sequence length="1583" mass="176260">MRGSKKPSVEELLPLRLVGDFCSWQVEVPGLELQSNGSLMGGKVLEFILLLQLEELVKFQIISSPLGFRARIYPKEDAALVKDAGQMGASEANGLVGGSGDGHGRNFIISDLKVKALLVRLALGKRGMEGPPLAAQVCFTLEPTRSGPTVAIGAGKVSLVGQTHVAWSDDPEQLRLQQLLPLRLVGHPCGWRLEQSGLVLTATHHEGPWQGHSLCMRLLTREVEFQIVSDKFGFAWRVFPGGTAKLPQCDGPSAALPAQQGGKDDGFGRNFLITGRPLSVITLLVWLNVEDEQVKGIRLAQGPTASSSKPSVAVGARRVQYPVLSQLTPLGPELLEAAETEDEKQAALEQRTDCVRRVAWRLQEEYAAEDVQWEVLALRQLYPYQQKKSILALEMEGHTHLEEEPEEEGVQSYVRAAQELKKREKQAEEVEGKPGEGAEDTEATPGGEKPEALQAVPEGTTEEKTAEEELRRHCLRGLKAIERQVAQHSESPDDQSDPSQQEAAPKPHTLALLPQRPSALAGALAMCEGDTQAAAMAGAREAHLEQLRKQGQILSRSLAILEEDEEEMPEEKVNTEALHALMKRENLFGDTDAQFNNAVQNLPSVKAARERAMQALDLPTSLYPTAVRMTELQHWTDRVSHQANILCLKRLRLLAGPHPAVCRQAAEALVTTGIMSGHGSGLFFGLEAVPQDFPEVLEELNRAWKGGHFGHWFGGPRAGRYLTCTLEDFWSWKFFHLFAIVLRMQDDLQLILEQMGSEGQRLSMEQQIMISFHSRGQQLPPWEDGAGRRSRRISLVFHPSHSHRRVSEGGALRLHKKGTAQVVEVPGGSAHWAIFRTAEVRQEVTKVNLPCGRWCITVCAEDTELARKLRPEHSALVNRAGTDVGGPEPVREVTCDCCSFSAGDGILLTCPGQHRLCRNCLLMELRRESVPSCTACAGEGDRIHLSSVWELMSQDHTALDDLGCCCTPGAEGCDSQIDVGAQVVVFGQSKSSGLNGQRGWTLWWDFEKQLWEVLLPSGRVLALRGSELALAEACEGRCIYDCPAWQVGRGLYPVSLGNRCCVKLGIDECSGDAHCPVGYPYFHGAEYLPFDSLLTSLDAVLFFLRHDFANFFHYNDMVDVHPPGLERIIFHNYRSWMHTFPHHHPQLDQPKLDRRIRRFRVLCRHSRDVRGARPLLFVRYVGDAPGELQRLEELYSLLRLWGGPNIRLCYVLMLQRNKKMPMSTPAQLGWDALTHRGSVGSLGLTATSARGRLYRHAEYPKVLFYLVDGLVDVMDFSVIRQASRFNVYDHAGLLLDCPAVTTGELLEMIAPFKDPYTNKSQTCIRTWLERPTEREQEVVNGFFPDCPRAQQPDQGRQPNQVLRLAVQRLDLRKLQGVLSDADANTWDAHGRRPLHDLCHVAGEQRSRCGLANILQIAAELLLAHGDPRARDKDGTTALALCRRLVPKKAPPELLALLRVAALDDCGARACPMPVLFRALELMGEPLRSKVSVNLFGLKPLRAVSDAELAWRTPSLGLKEQLEELDAELAQIQRMKPTARRKAIRRLLFEWHPDKNQHRHELATEAFQYLQVRKAELLKQTKPS</sequence>
<dbReference type="CDD" id="cd06257">
    <property type="entry name" value="DnaJ"/>
    <property type="match status" value="1"/>
</dbReference>
<comment type="caution">
    <text evidence="3">The sequence shown here is derived from an EMBL/GenBank/DDBJ whole genome shotgun (WGS) entry which is preliminary data.</text>
</comment>
<evidence type="ECO:0000313" key="3">
    <source>
        <dbReference type="EMBL" id="CAK9005300.1"/>
    </source>
</evidence>
<gene>
    <name evidence="3" type="ORF">CCMP2556_LOCUS8016</name>
</gene>
<dbReference type="Gene3D" id="2.60.120.620">
    <property type="entry name" value="q2cbj1_9rhob like domain"/>
    <property type="match status" value="1"/>
</dbReference>
<feature type="compositionally biased region" description="Basic and acidic residues" evidence="2">
    <location>
        <begin position="420"/>
        <end position="436"/>
    </location>
</feature>
<dbReference type="EMBL" id="CAXAMN010003592">
    <property type="protein sequence ID" value="CAK9005300.1"/>
    <property type="molecule type" value="Genomic_DNA"/>
</dbReference>